<keyword evidence="1" id="KW-1133">Transmembrane helix</keyword>
<accession>A0A3B1BWR3</accession>
<evidence type="ECO:0000256" key="1">
    <source>
        <dbReference type="SAM" id="Phobius"/>
    </source>
</evidence>
<protein>
    <recommendedName>
        <fullName evidence="3">Inner membrane protein YjeT (Clustered with HflC)</fullName>
    </recommendedName>
</protein>
<feature type="transmembrane region" description="Helical" evidence="1">
    <location>
        <begin position="36"/>
        <end position="55"/>
    </location>
</feature>
<evidence type="ECO:0008006" key="3">
    <source>
        <dbReference type="Google" id="ProtNLM"/>
    </source>
</evidence>
<sequence>MVIGIVMIIEGIPYFAMPNRVKEVAALIVDAEKRTLGMIGFALMTGGLAIVALTGM</sequence>
<proteinExistence type="predicted"/>
<evidence type="ECO:0000313" key="2">
    <source>
        <dbReference type="EMBL" id="VAX16743.1"/>
    </source>
</evidence>
<keyword evidence="1" id="KW-0812">Transmembrane</keyword>
<keyword evidence="1" id="KW-0472">Membrane</keyword>
<dbReference type="AlphaFoldDB" id="A0A3B1BWR3"/>
<reference evidence="2" key="1">
    <citation type="submission" date="2018-06" db="EMBL/GenBank/DDBJ databases">
        <authorList>
            <person name="Zhirakovskaya E."/>
        </authorList>
    </citation>
    <scope>NUCLEOTIDE SEQUENCE</scope>
</reference>
<organism evidence="2">
    <name type="scientific">hydrothermal vent metagenome</name>
    <dbReference type="NCBI Taxonomy" id="652676"/>
    <lineage>
        <taxon>unclassified sequences</taxon>
        <taxon>metagenomes</taxon>
        <taxon>ecological metagenomes</taxon>
    </lineage>
</organism>
<name>A0A3B1BWR3_9ZZZZ</name>
<dbReference type="InterPro" id="IPR019201">
    <property type="entry name" value="DUF2065"/>
</dbReference>
<dbReference type="EMBL" id="UOGE01000014">
    <property type="protein sequence ID" value="VAX16743.1"/>
    <property type="molecule type" value="Genomic_DNA"/>
</dbReference>
<gene>
    <name evidence="2" type="ORF">MNBD_NITROSPINAE02-1859</name>
</gene>
<dbReference type="Pfam" id="PF09838">
    <property type="entry name" value="DUF2065"/>
    <property type="match status" value="1"/>
</dbReference>